<dbReference type="Proteomes" id="UP000034893">
    <property type="component" value="Unassembled WGS sequence"/>
</dbReference>
<dbReference type="InterPro" id="IPR037185">
    <property type="entry name" value="EmrE-like"/>
</dbReference>
<feature type="transmembrane region" description="Helical" evidence="1">
    <location>
        <begin position="178"/>
        <end position="197"/>
    </location>
</feature>
<keyword evidence="1" id="KW-1133">Transmembrane helix</keyword>
<feature type="transmembrane region" description="Helical" evidence="1">
    <location>
        <begin position="250"/>
        <end position="267"/>
    </location>
</feature>
<dbReference type="EMBL" id="LBVP01000023">
    <property type="protein sequence ID" value="KKQ88283.1"/>
    <property type="molecule type" value="Genomic_DNA"/>
</dbReference>
<feature type="transmembrane region" description="Helical" evidence="1">
    <location>
        <begin position="279"/>
        <end position="298"/>
    </location>
</feature>
<evidence type="ECO:0000313" key="3">
    <source>
        <dbReference type="EMBL" id="KKQ88283.1"/>
    </source>
</evidence>
<feature type="transmembrane region" description="Helical" evidence="1">
    <location>
        <begin position="32"/>
        <end position="53"/>
    </location>
</feature>
<keyword evidence="1" id="KW-0472">Membrane</keyword>
<proteinExistence type="predicted"/>
<comment type="caution">
    <text evidence="3">The sequence shown here is derived from an EMBL/GenBank/DDBJ whole genome shotgun (WGS) entry which is preliminary data.</text>
</comment>
<organism evidence="3 4">
    <name type="scientific">Candidatus Curtissbacteria bacterium GW2011_GWC2_38_9</name>
    <dbReference type="NCBI Taxonomy" id="1618414"/>
    <lineage>
        <taxon>Bacteria</taxon>
        <taxon>Candidatus Curtissiibacteriota</taxon>
    </lineage>
</organism>
<dbReference type="AlphaFoldDB" id="A0A0G0L8E5"/>
<dbReference type="GO" id="GO:0016020">
    <property type="term" value="C:membrane"/>
    <property type="evidence" value="ECO:0007669"/>
    <property type="project" value="InterPro"/>
</dbReference>
<sequence>MDWVIFSLFSRALWAADNIVDKLLRGRYLPDSLTLTLIAGISALLLSLVIIIFNGLRWIGFGPAALVIFAGAFQIVAVFAFYQAISKEEISRVIPLFQFTPPFVLILSLLFLGEVLTLTHYLAFVLILLGGLLISLQKTKGVFKLRVAFWWMVLSSLIYAIYAVILKSLYVAHPFWDLTVYLGFGEFLPTPLLLLLIASFRSRFIKSLSGLKPIGWTLLILGMFFVTTASLSGLWALAIGPVTLVSVFRGFQSLFVLVYAVFLSFWLPKILKEELGKDVLGVKVMSILLMMLGLYLIYI</sequence>
<dbReference type="InterPro" id="IPR000620">
    <property type="entry name" value="EamA_dom"/>
</dbReference>
<name>A0A0G0L8E5_9BACT</name>
<evidence type="ECO:0000256" key="1">
    <source>
        <dbReference type="SAM" id="Phobius"/>
    </source>
</evidence>
<protein>
    <submittedName>
        <fullName evidence="3">Conserved hypothetical membrane protein, DUF6 family</fullName>
    </submittedName>
</protein>
<evidence type="ECO:0000313" key="4">
    <source>
        <dbReference type="Proteomes" id="UP000034893"/>
    </source>
</evidence>
<reference evidence="3 4" key="1">
    <citation type="journal article" date="2015" name="Nature">
        <title>rRNA introns, odd ribosomes, and small enigmatic genomes across a large radiation of phyla.</title>
        <authorList>
            <person name="Brown C.T."/>
            <person name="Hug L.A."/>
            <person name="Thomas B.C."/>
            <person name="Sharon I."/>
            <person name="Castelle C.J."/>
            <person name="Singh A."/>
            <person name="Wilkins M.J."/>
            <person name="Williams K.H."/>
            <person name="Banfield J.F."/>
        </authorList>
    </citation>
    <scope>NUCLEOTIDE SEQUENCE [LARGE SCALE GENOMIC DNA]</scope>
</reference>
<dbReference type="Gene3D" id="1.10.3730.20">
    <property type="match status" value="1"/>
</dbReference>
<dbReference type="Pfam" id="PF00892">
    <property type="entry name" value="EamA"/>
    <property type="match status" value="1"/>
</dbReference>
<accession>A0A0G0L8E5</accession>
<gene>
    <name evidence="3" type="ORF">UT12_C0023G0001</name>
</gene>
<evidence type="ECO:0000259" key="2">
    <source>
        <dbReference type="Pfam" id="PF00892"/>
    </source>
</evidence>
<feature type="domain" description="EamA" evidence="2">
    <location>
        <begin position="3"/>
        <end position="135"/>
    </location>
</feature>
<dbReference type="SUPFAM" id="SSF103481">
    <property type="entry name" value="Multidrug resistance efflux transporter EmrE"/>
    <property type="match status" value="1"/>
</dbReference>
<feature type="transmembrane region" description="Helical" evidence="1">
    <location>
        <begin position="93"/>
        <end position="112"/>
    </location>
</feature>
<feature type="transmembrane region" description="Helical" evidence="1">
    <location>
        <begin position="218"/>
        <end position="238"/>
    </location>
</feature>
<feature type="transmembrane region" description="Helical" evidence="1">
    <location>
        <begin position="148"/>
        <end position="166"/>
    </location>
</feature>
<feature type="transmembrane region" description="Helical" evidence="1">
    <location>
        <begin position="59"/>
        <end position="81"/>
    </location>
</feature>
<keyword evidence="1" id="KW-0812">Transmembrane</keyword>